<evidence type="ECO:0000313" key="2">
    <source>
        <dbReference type="Proteomes" id="UP001057402"/>
    </source>
</evidence>
<evidence type="ECO:0000313" key="1">
    <source>
        <dbReference type="EMBL" id="KAI4383824.1"/>
    </source>
</evidence>
<sequence length="303" mass="33897">MGRNGDLLTLIFSRETRVSGPVSSSRRISASPGLVERMDLHSRLVGHQDCVNAVEFNPARDVIVSGSNDGKVSLWDWSQRKRILSHDSGHCHNILEAKIVPFPDDQIIATSSLDGQVRLGWIMGNGGVETECIGHHEDAVHQLAIDSGSSIHMLYSCGEDGFVHSYDLRCKFVVKLFRCLSTTATNQRFRNYVGLNSMAIDPRAINCVALGGSDALVRIYDIRQCRMDMANLSCEPVNIFCPPGLELQGHTFEWTDILKLRRAARFLLTQFHILVSRNTAWDSSTPGPGIYWSWMKTRVTTRH</sequence>
<comment type="caution">
    <text evidence="1">The sequence shown here is derived from an EMBL/GenBank/DDBJ whole genome shotgun (WGS) entry which is preliminary data.</text>
</comment>
<protein>
    <submittedName>
        <fullName evidence="1">Uncharacterized protein</fullName>
    </submittedName>
</protein>
<reference evidence="2" key="1">
    <citation type="journal article" date="2023" name="Front. Plant Sci.">
        <title>Chromosomal-level genome assembly of Melastoma candidum provides insights into trichome evolution.</title>
        <authorList>
            <person name="Zhong Y."/>
            <person name="Wu W."/>
            <person name="Sun C."/>
            <person name="Zou P."/>
            <person name="Liu Y."/>
            <person name="Dai S."/>
            <person name="Zhou R."/>
        </authorList>
    </citation>
    <scope>NUCLEOTIDE SEQUENCE [LARGE SCALE GENOMIC DNA]</scope>
</reference>
<accession>A0ACB9S1T9</accession>
<dbReference type="EMBL" id="CM042882">
    <property type="protein sequence ID" value="KAI4383824.1"/>
    <property type="molecule type" value="Genomic_DNA"/>
</dbReference>
<name>A0ACB9S1T9_9MYRT</name>
<proteinExistence type="predicted"/>
<gene>
    <name evidence="1" type="ORF">MLD38_009620</name>
</gene>
<dbReference type="Proteomes" id="UP001057402">
    <property type="component" value="Chromosome 3"/>
</dbReference>
<keyword evidence="2" id="KW-1185">Reference proteome</keyword>
<organism evidence="1 2">
    <name type="scientific">Melastoma candidum</name>
    <dbReference type="NCBI Taxonomy" id="119954"/>
    <lineage>
        <taxon>Eukaryota</taxon>
        <taxon>Viridiplantae</taxon>
        <taxon>Streptophyta</taxon>
        <taxon>Embryophyta</taxon>
        <taxon>Tracheophyta</taxon>
        <taxon>Spermatophyta</taxon>
        <taxon>Magnoliopsida</taxon>
        <taxon>eudicotyledons</taxon>
        <taxon>Gunneridae</taxon>
        <taxon>Pentapetalae</taxon>
        <taxon>rosids</taxon>
        <taxon>malvids</taxon>
        <taxon>Myrtales</taxon>
        <taxon>Melastomataceae</taxon>
        <taxon>Melastomatoideae</taxon>
        <taxon>Melastomateae</taxon>
        <taxon>Melastoma</taxon>
    </lineage>
</organism>